<reference evidence="9 10" key="1">
    <citation type="submission" date="2013-08" db="EMBL/GenBank/DDBJ databases">
        <authorList>
            <person name="Durkin A.S."/>
            <person name="Haft D.R."/>
            <person name="McCorrison J."/>
            <person name="Torralba M."/>
            <person name="Gillis M."/>
            <person name="Haft D.H."/>
            <person name="Methe B."/>
            <person name="Sutton G."/>
            <person name="Nelson K.E."/>
        </authorList>
    </citation>
    <scope>NUCLEOTIDE SEQUENCE [LARGE SCALE GENOMIC DNA]</scope>
    <source>
        <strain evidence="8 10">ATCC 35536</strain>
        <strain evidence="7 9">VPI DR56BR1116</strain>
    </source>
</reference>
<dbReference type="RefSeq" id="WP_021329329.1">
    <property type="nucleotide sequence ID" value="NZ_AUZJ01000005.1"/>
</dbReference>
<evidence type="ECO:0000313" key="8">
    <source>
        <dbReference type="EMBL" id="ERK05169.1"/>
    </source>
</evidence>
<dbReference type="PANTHER" id="PTHR43496:SF1">
    <property type="entry name" value="POLYGALACTURONAN_RHAMNOGALACTURONAN TRANSPORT SYSTEM PERMEASE PROTEIN YTEP"/>
    <property type="match status" value="1"/>
</dbReference>
<dbReference type="EMBL" id="AUZJ01000005">
    <property type="protein sequence ID" value="ERF61783.1"/>
    <property type="molecule type" value="Genomic_DNA"/>
</dbReference>
<dbReference type="Pfam" id="PF00528">
    <property type="entry name" value="BPD_transp_1"/>
    <property type="match status" value="2"/>
</dbReference>
<dbReference type="AlphaFoldDB" id="U2N162"/>
<dbReference type="OrthoDB" id="57323at2"/>
<evidence type="ECO:0000313" key="10">
    <source>
        <dbReference type="Proteomes" id="UP000016646"/>
    </source>
</evidence>
<protein>
    <submittedName>
        <fullName evidence="7">ABC transporter, permease protein</fullName>
    </submittedName>
</protein>
<feature type="transmembrane region" description="Helical" evidence="5">
    <location>
        <begin position="18"/>
        <end position="42"/>
    </location>
</feature>
<accession>U2N162</accession>
<evidence type="ECO:0000256" key="5">
    <source>
        <dbReference type="RuleBase" id="RU363032"/>
    </source>
</evidence>
<feature type="transmembrane region" description="Helical" evidence="5">
    <location>
        <begin position="521"/>
        <end position="546"/>
    </location>
</feature>
<feature type="transmembrane region" description="Helical" evidence="5">
    <location>
        <begin position="390"/>
        <end position="410"/>
    </location>
</feature>
<feature type="transmembrane region" description="Helical" evidence="5">
    <location>
        <begin position="299"/>
        <end position="327"/>
    </location>
</feature>
<comment type="caution">
    <text evidence="7">The sequence shown here is derived from an EMBL/GenBank/DDBJ whole genome shotgun (WGS) entry which is preliminary data.</text>
</comment>
<dbReference type="PROSITE" id="PS50928">
    <property type="entry name" value="ABC_TM1"/>
    <property type="match status" value="2"/>
</dbReference>
<dbReference type="PANTHER" id="PTHR43496">
    <property type="entry name" value="PROTEIN LPLB"/>
    <property type="match status" value="1"/>
</dbReference>
<feature type="transmembrane region" description="Helical" evidence="5">
    <location>
        <begin position="356"/>
        <end position="378"/>
    </location>
</feature>
<name>U2N162_TRESO</name>
<feature type="domain" description="ABC transmembrane type-1" evidence="6">
    <location>
        <begin position="71"/>
        <end position="271"/>
    </location>
</feature>
<dbReference type="Proteomes" id="UP000016412">
    <property type="component" value="Unassembled WGS sequence"/>
</dbReference>
<dbReference type="EMBL" id="AVQI01000001">
    <property type="protein sequence ID" value="ERK05169.1"/>
    <property type="molecule type" value="Genomic_DNA"/>
</dbReference>
<dbReference type="SUPFAM" id="SSF161098">
    <property type="entry name" value="MetI-like"/>
    <property type="match status" value="2"/>
</dbReference>
<dbReference type="InterPro" id="IPR035906">
    <property type="entry name" value="MetI-like_sf"/>
</dbReference>
<evidence type="ECO:0000256" key="2">
    <source>
        <dbReference type="ARBA" id="ARBA00022692"/>
    </source>
</evidence>
<feature type="transmembrane region" description="Helical" evidence="5">
    <location>
        <begin position="107"/>
        <end position="131"/>
    </location>
</feature>
<evidence type="ECO:0000259" key="6">
    <source>
        <dbReference type="PROSITE" id="PS50928"/>
    </source>
</evidence>
<proteinExistence type="inferred from homology"/>
<evidence type="ECO:0000313" key="9">
    <source>
        <dbReference type="Proteomes" id="UP000016412"/>
    </source>
</evidence>
<feature type="domain" description="ABC transmembrane type-1" evidence="6">
    <location>
        <begin position="352"/>
        <end position="542"/>
    </location>
</feature>
<dbReference type="GO" id="GO:0055085">
    <property type="term" value="P:transmembrane transport"/>
    <property type="evidence" value="ECO:0007669"/>
    <property type="project" value="InterPro"/>
</dbReference>
<organism evidence="7 9">
    <name type="scientific">Treponema socranskii subsp. socranskii VPI DR56BR1116 = ATCC 35536</name>
    <dbReference type="NCBI Taxonomy" id="1125725"/>
    <lineage>
        <taxon>Bacteria</taxon>
        <taxon>Pseudomonadati</taxon>
        <taxon>Spirochaetota</taxon>
        <taxon>Spirochaetia</taxon>
        <taxon>Spirochaetales</taxon>
        <taxon>Treponemataceae</taxon>
        <taxon>Treponema</taxon>
    </lineage>
</organism>
<dbReference type="eggNOG" id="COG1178">
    <property type="taxonomic scope" value="Bacteria"/>
</dbReference>
<dbReference type="InterPro" id="IPR000515">
    <property type="entry name" value="MetI-like"/>
</dbReference>
<evidence type="ECO:0000313" key="7">
    <source>
        <dbReference type="EMBL" id="ERF61783.1"/>
    </source>
</evidence>
<feature type="transmembrane region" description="Helical" evidence="5">
    <location>
        <begin position="195"/>
        <end position="217"/>
    </location>
</feature>
<evidence type="ECO:0000256" key="3">
    <source>
        <dbReference type="ARBA" id="ARBA00022989"/>
    </source>
</evidence>
<evidence type="ECO:0000256" key="4">
    <source>
        <dbReference type="ARBA" id="ARBA00023136"/>
    </source>
</evidence>
<sequence>MEKNAAVSDKKNLLQEPIVFFGIVFVIVVLFFFILLPLISIMRGSFLDDNNSISFSSYVRLFHNKQFLTTLSNTLKLGFIVGFFSTVVGFMFAYVKQWVKSPFKKLFSVIEIMPIITPPFVLALSAITLLGRRGLITYSLLHISNFDIYGLKGLVVVQTMTFFPIAALTLDGMLANFDGTLEEAARNMGAGRLKVFVSITLPMLASGLANVFLLSFIESVTDFSNPMILGGGYKTLASQIYIQAIANYDMRAGTTIAVVLFSVTLLIFCIQKILLDKRSYVTLTGKASRVREMIEDKSIVIPANIICLFISFWVLLFYVFLVFGAFFKTWGADFTLVTDNFKYVFRYSMKPVKDTLLIAILASPICGVFSMIIAYLVVRKNFIGRRFMEYVSMFGMAVPGTVFGLGYILTFNTKPFVLTNTLWILVIVLVMTRLPVGVRSGMASLRQIDGSIEEAATNLGAGTAKVFTSVTLPLIRPAFFTGLVFSFIKSMTAISAVIFLVSANYNLLTVRVMQHVDKGQFGYASALSVILMAIVFVAVGIMNAVLSRLGQSVDKNYM</sequence>
<keyword evidence="2 5" id="KW-0812">Transmembrane</keyword>
<gene>
    <name evidence="8" type="ORF">HMPREF0860_1649</name>
    <name evidence="7" type="ORF">HMPREF1325_1385</name>
</gene>
<feature type="transmembrane region" description="Helical" evidence="5">
    <location>
        <begin position="256"/>
        <end position="275"/>
    </location>
</feature>
<dbReference type="CDD" id="cd06261">
    <property type="entry name" value="TM_PBP2"/>
    <property type="match status" value="2"/>
</dbReference>
<keyword evidence="3 5" id="KW-1133">Transmembrane helix</keyword>
<feature type="transmembrane region" description="Helical" evidence="5">
    <location>
        <begin position="416"/>
        <end position="436"/>
    </location>
</feature>
<keyword evidence="5" id="KW-0813">Transport</keyword>
<comment type="subcellular location">
    <subcellularLocation>
        <location evidence="1 5">Cell membrane</location>
        <topology evidence="1 5">Multi-pass membrane protein</topology>
    </subcellularLocation>
</comment>
<keyword evidence="4 5" id="KW-0472">Membrane</keyword>
<feature type="transmembrane region" description="Helical" evidence="5">
    <location>
        <begin position="478"/>
        <end position="501"/>
    </location>
</feature>
<dbReference type="GO" id="GO:0005886">
    <property type="term" value="C:plasma membrane"/>
    <property type="evidence" value="ECO:0007669"/>
    <property type="project" value="UniProtKB-SubCell"/>
</dbReference>
<dbReference type="Proteomes" id="UP000016646">
    <property type="component" value="Unassembled WGS sequence"/>
</dbReference>
<feature type="transmembrane region" description="Helical" evidence="5">
    <location>
        <begin position="77"/>
        <end position="95"/>
    </location>
</feature>
<comment type="similarity">
    <text evidence="5">Belongs to the binding-protein-dependent transport system permease family.</text>
</comment>
<dbReference type="STRING" id="1125725.HMPREF1325_1385"/>
<evidence type="ECO:0000256" key="1">
    <source>
        <dbReference type="ARBA" id="ARBA00004651"/>
    </source>
</evidence>
<dbReference type="PATRIC" id="fig|1125725.3.peg.271"/>
<feature type="transmembrane region" description="Helical" evidence="5">
    <location>
        <begin position="151"/>
        <end position="174"/>
    </location>
</feature>
<keyword evidence="10" id="KW-1185">Reference proteome</keyword>
<dbReference type="Gene3D" id="1.10.3720.10">
    <property type="entry name" value="MetI-like"/>
    <property type="match status" value="2"/>
</dbReference>